<reference evidence="2" key="2">
    <citation type="submission" date="2020-09" db="EMBL/GenBank/DDBJ databases">
        <authorList>
            <person name="Sun Q."/>
            <person name="Ohkuma M."/>
        </authorList>
    </citation>
    <scope>NUCLEOTIDE SEQUENCE</scope>
    <source>
        <strain evidence="2">JCM 3090</strain>
    </source>
</reference>
<accession>A0A8J3B9B0</accession>
<dbReference type="Pfam" id="PF13242">
    <property type="entry name" value="Hydrolase_like"/>
    <property type="match status" value="1"/>
</dbReference>
<comment type="caution">
    <text evidence="2">The sequence shown here is derived from an EMBL/GenBank/DDBJ whole genome shotgun (WGS) entry which is preliminary data.</text>
</comment>
<evidence type="ECO:0000313" key="2">
    <source>
        <dbReference type="EMBL" id="GGJ90490.1"/>
    </source>
</evidence>
<keyword evidence="3" id="KW-1185">Reference proteome</keyword>
<dbReference type="InterPro" id="IPR023214">
    <property type="entry name" value="HAD_sf"/>
</dbReference>
<dbReference type="PANTHER" id="PTHR43316:SF3">
    <property type="entry name" value="HALOACID DEHALOGENASE, TYPE II (AFU_ORTHOLOGUE AFUA_2G07750)-RELATED"/>
    <property type="match status" value="1"/>
</dbReference>
<dbReference type="RefSeq" id="WP_189169802.1">
    <property type="nucleotide sequence ID" value="NZ_BMQB01000003.1"/>
</dbReference>
<dbReference type="PANTHER" id="PTHR43316">
    <property type="entry name" value="HYDROLASE, HALOACID DELAHOGENASE-RELATED"/>
    <property type="match status" value="1"/>
</dbReference>
<dbReference type="SUPFAM" id="SSF56784">
    <property type="entry name" value="HAD-like"/>
    <property type="match status" value="1"/>
</dbReference>
<name>A0A8J3B9B0_9ACTN</name>
<keyword evidence="1" id="KW-0378">Hydrolase</keyword>
<dbReference type="AlphaFoldDB" id="A0A8J3B9B0"/>
<sequence>MSELVVSLDVGGTLATASGPTLTNALLKLTPVPASEARDLMRRVLHNQPALSAAVRAAVCLALRIPERDFPTPPPAAPLNLLTGVTLALAAMAREARLVTLSNVTCTDADLPALAELLGDAVTAHFPSCRIGHTKPDPRAFTTVAEACGTTVAHLVHIGDDWHCDVLGARAAGATAVWISNGRRPPRSHPLVDQDVWTVRDLSEAVNVITTIAQQRRIS</sequence>
<organism evidence="2 3">
    <name type="scientific">Pilimelia anulata</name>
    <dbReference type="NCBI Taxonomy" id="53371"/>
    <lineage>
        <taxon>Bacteria</taxon>
        <taxon>Bacillati</taxon>
        <taxon>Actinomycetota</taxon>
        <taxon>Actinomycetes</taxon>
        <taxon>Micromonosporales</taxon>
        <taxon>Micromonosporaceae</taxon>
        <taxon>Pilimelia</taxon>
    </lineage>
</organism>
<protein>
    <submittedName>
        <fullName evidence="2">Uncharacterized protein</fullName>
    </submittedName>
</protein>
<gene>
    <name evidence="2" type="ORF">GCM10010123_20390</name>
</gene>
<dbReference type="GO" id="GO:0016787">
    <property type="term" value="F:hydrolase activity"/>
    <property type="evidence" value="ECO:0007669"/>
    <property type="project" value="UniProtKB-KW"/>
</dbReference>
<evidence type="ECO:0000256" key="1">
    <source>
        <dbReference type="ARBA" id="ARBA00022801"/>
    </source>
</evidence>
<dbReference type="InterPro" id="IPR051540">
    <property type="entry name" value="S-2-haloacid_dehalogenase"/>
</dbReference>
<dbReference type="InterPro" id="IPR036412">
    <property type="entry name" value="HAD-like_sf"/>
</dbReference>
<reference evidence="2" key="1">
    <citation type="journal article" date="2014" name="Int. J. Syst. Evol. Microbiol.">
        <title>Complete genome sequence of Corynebacterium casei LMG S-19264T (=DSM 44701T), isolated from a smear-ripened cheese.</title>
        <authorList>
            <consortium name="US DOE Joint Genome Institute (JGI-PGF)"/>
            <person name="Walter F."/>
            <person name="Albersmeier A."/>
            <person name="Kalinowski J."/>
            <person name="Ruckert C."/>
        </authorList>
    </citation>
    <scope>NUCLEOTIDE SEQUENCE</scope>
    <source>
        <strain evidence="2">JCM 3090</strain>
    </source>
</reference>
<dbReference type="EMBL" id="BMQB01000003">
    <property type="protein sequence ID" value="GGJ90490.1"/>
    <property type="molecule type" value="Genomic_DNA"/>
</dbReference>
<dbReference type="Gene3D" id="3.40.50.1000">
    <property type="entry name" value="HAD superfamily/HAD-like"/>
    <property type="match status" value="1"/>
</dbReference>
<proteinExistence type="predicted"/>
<dbReference type="Proteomes" id="UP000649739">
    <property type="component" value="Unassembled WGS sequence"/>
</dbReference>
<evidence type="ECO:0000313" key="3">
    <source>
        <dbReference type="Proteomes" id="UP000649739"/>
    </source>
</evidence>